<evidence type="ECO:0000313" key="1">
    <source>
        <dbReference type="EMBL" id="KPL74082.1"/>
    </source>
</evidence>
<dbReference type="SUPFAM" id="SSF52540">
    <property type="entry name" value="P-loop containing nucleoside triphosphate hydrolases"/>
    <property type="match status" value="1"/>
</dbReference>
<reference evidence="1 2" key="1">
    <citation type="submission" date="2015-07" db="EMBL/GenBank/DDBJ databases">
        <title>Genome sequence of Leptolinea tardivitalis DSM 16556.</title>
        <authorList>
            <person name="Hemp J."/>
            <person name="Ward L.M."/>
            <person name="Pace L.A."/>
            <person name="Fischer W.W."/>
        </authorList>
    </citation>
    <scope>NUCLEOTIDE SEQUENCE [LARGE SCALE GENOMIC DNA]</scope>
    <source>
        <strain evidence="1 2">YMTK-2</strain>
    </source>
</reference>
<dbReference type="RefSeq" id="WP_081420016.1">
    <property type="nucleotide sequence ID" value="NZ_BBYA01000012.1"/>
</dbReference>
<gene>
    <name evidence="1" type="ORF">ADM99_02320</name>
</gene>
<dbReference type="Pfam" id="PF13671">
    <property type="entry name" value="AAA_33"/>
    <property type="match status" value="1"/>
</dbReference>
<evidence type="ECO:0000313" key="2">
    <source>
        <dbReference type="Proteomes" id="UP000050430"/>
    </source>
</evidence>
<dbReference type="Proteomes" id="UP000050430">
    <property type="component" value="Unassembled WGS sequence"/>
</dbReference>
<dbReference type="Gene3D" id="3.40.50.300">
    <property type="entry name" value="P-loop containing nucleotide triphosphate hydrolases"/>
    <property type="match status" value="1"/>
</dbReference>
<dbReference type="AlphaFoldDB" id="A0A0N8GM21"/>
<name>A0A0N8GM21_9CHLR</name>
<dbReference type="InterPro" id="IPR027417">
    <property type="entry name" value="P-loop_NTPase"/>
</dbReference>
<dbReference type="PANTHER" id="PTHR37807">
    <property type="entry name" value="OS07G0160300 PROTEIN"/>
    <property type="match status" value="1"/>
</dbReference>
<accession>A0A0N8GM21</accession>
<dbReference type="EMBL" id="LGCK01000004">
    <property type="protein sequence ID" value="KPL74082.1"/>
    <property type="molecule type" value="Genomic_DNA"/>
</dbReference>
<comment type="caution">
    <text evidence="1">The sequence shown here is derived from an EMBL/GenBank/DDBJ whole genome shotgun (WGS) entry which is preliminary data.</text>
</comment>
<dbReference type="OrthoDB" id="9810277at2"/>
<dbReference type="PANTHER" id="PTHR37807:SF3">
    <property type="entry name" value="OS07G0160300 PROTEIN"/>
    <property type="match status" value="1"/>
</dbReference>
<evidence type="ECO:0008006" key="3">
    <source>
        <dbReference type="Google" id="ProtNLM"/>
    </source>
</evidence>
<keyword evidence="2" id="KW-1185">Reference proteome</keyword>
<proteinExistence type="predicted"/>
<organism evidence="1 2">
    <name type="scientific">Leptolinea tardivitalis</name>
    <dbReference type="NCBI Taxonomy" id="229920"/>
    <lineage>
        <taxon>Bacteria</taxon>
        <taxon>Bacillati</taxon>
        <taxon>Chloroflexota</taxon>
        <taxon>Anaerolineae</taxon>
        <taxon>Anaerolineales</taxon>
        <taxon>Anaerolineaceae</taxon>
        <taxon>Leptolinea</taxon>
    </lineage>
</organism>
<protein>
    <recommendedName>
        <fullName evidence="3">ATP-binding protein</fullName>
    </recommendedName>
</protein>
<dbReference type="STRING" id="229920.ADM99_02320"/>
<sequence>MDKPCLIAMAGLPGSGKSALAARLSVALPAVILNKDTVRAALFPPQEIEYSSAQDDFVLSLIYQTAAYLIHKGRHVIIDGRPFVRREQRIELMRAAATAGADLRIILCTAPDDVVRLRLEKDAAAGTHPAADRDFNLYLRKKAEMEPFDEEPHLELDTNDSLDTLTHQVLDWLNIKI</sequence>